<comment type="caution">
    <text evidence="2">The sequence shown here is derived from an EMBL/GenBank/DDBJ whole genome shotgun (WGS) entry which is preliminary data.</text>
</comment>
<dbReference type="SUPFAM" id="SSF55729">
    <property type="entry name" value="Acyl-CoA N-acyltransferases (Nat)"/>
    <property type="match status" value="1"/>
</dbReference>
<sequence>MKFPERLETKRLVLRRYRESDINNFYQLLQNKQIIENFNLKPKLQDFEEVRSLFSSFLNIQNSSDTIFALAICNKLNDDFLGTCGLKSIKINTEMACFYAILPSFQDFGFAIEAMLKLLEYAFEVLKSQKIIIHILSTNSRSWKVAERIGMKYLGHVPHFDSDMRAMLFSIEKKEYEAQRFY</sequence>
<reference evidence="2" key="1">
    <citation type="journal article" date="2015" name="Nature">
        <title>Complex archaea that bridge the gap between prokaryotes and eukaryotes.</title>
        <authorList>
            <person name="Spang A."/>
            <person name="Saw J.H."/>
            <person name="Jorgensen S.L."/>
            <person name="Zaremba-Niedzwiedzka K."/>
            <person name="Martijn J."/>
            <person name="Lind A.E."/>
            <person name="van Eijk R."/>
            <person name="Schleper C."/>
            <person name="Guy L."/>
            <person name="Ettema T.J."/>
        </authorList>
    </citation>
    <scope>NUCLEOTIDE SEQUENCE</scope>
</reference>
<protein>
    <recommendedName>
        <fullName evidence="1">N-acetyltransferase domain-containing protein</fullName>
    </recommendedName>
</protein>
<accession>A0A0F9LCF7</accession>
<dbReference type="Gene3D" id="3.40.630.30">
    <property type="match status" value="1"/>
</dbReference>
<dbReference type="Pfam" id="PF13302">
    <property type="entry name" value="Acetyltransf_3"/>
    <property type="match status" value="1"/>
</dbReference>
<evidence type="ECO:0000259" key="1">
    <source>
        <dbReference type="PROSITE" id="PS51186"/>
    </source>
</evidence>
<dbReference type="PANTHER" id="PTHR43792">
    <property type="entry name" value="GNAT FAMILY, PUTATIVE (AFU_ORTHOLOGUE AFUA_3G00765)-RELATED-RELATED"/>
    <property type="match status" value="1"/>
</dbReference>
<dbReference type="PROSITE" id="PS51186">
    <property type="entry name" value="GNAT"/>
    <property type="match status" value="1"/>
</dbReference>
<dbReference type="InterPro" id="IPR051531">
    <property type="entry name" value="N-acetyltransferase"/>
</dbReference>
<proteinExistence type="predicted"/>
<dbReference type="AlphaFoldDB" id="A0A0F9LCF7"/>
<dbReference type="EMBL" id="LAZR01006372">
    <property type="protein sequence ID" value="KKM92584.1"/>
    <property type="molecule type" value="Genomic_DNA"/>
</dbReference>
<organism evidence="2">
    <name type="scientific">marine sediment metagenome</name>
    <dbReference type="NCBI Taxonomy" id="412755"/>
    <lineage>
        <taxon>unclassified sequences</taxon>
        <taxon>metagenomes</taxon>
        <taxon>ecological metagenomes</taxon>
    </lineage>
</organism>
<dbReference type="GO" id="GO:0016747">
    <property type="term" value="F:acyltransferase activity, transferring groups other than amino-acyl groups"/>
    <property type="evidence" value="ECO:0007669"/>
    <property type="project" value="InterPro"/>
</dbReference>
<dbReference type="InterPro" id="IPR016181">
    <property type="entry name" value="Acyl_CoA_acyltransferase"/>
</dbReference>
<dbReference type="InterPro" id="IPR000182">
    <property type="entry name" value="GNAT_dom"/>
</dbReference>
<feature type="domain" description="N-acetyltransferase" evidence="1">
    <location>
        <begin position="12"/>
        <end position="172"/>
    </location>
</feature>
<evidence type="ECO:0000313" key="2">
    <source>
        <dbReference type="EMBL" id="KKM92584.1"/>
    </source>
</evidence>
<name>A0A0F9LCF7_9ZZZZ</name>
<gene>
    <name evidence="2" type="ORF">LCGC14_1217030</name>
</gene>